<accession>A0A897MVS8</accession>
<dbReference type="KEGG" id="hara:AArcS_2899"/>
<dbReference type="Proteomes" id="UP000663586">
    <property type="component" value="Chromosome"/>
</dbReference>
<protein>
    <submittedName>
        <fullName evidence="1">Uncharacterized protein</fullName>
    </submittedName>
</protein>
<dbReference type="AlphaFoldDB" id="A0A897MVS8"/>
<proteinExistence type="predicted"/>
<name>A0A897MVS8_9EURY</name>
<evidence type="ECO:0000313" key="1">
    <source>
        <dbReference type="EMBL" id="QSG04088.1"/>
    </source>
</evidence>
<keyword evidence="2" id="KW-1185">Reference proteome</keyword>
<dbReference type="EMBL" id="CP064786">
    <property type="protein sequence ID" value="QSG04088.1"/>
    <property type="molecule type" value="Genomic_DNA"/>
</dbReference>
<sequence length="68" mass="7913">MELVTERNEFPFLPVLWSYRLRGVQRVFDDEDHVAPGPECGTSREWPETYRGPETPLHENARAILCTP</sequence>
<gene>
    <name evidence="1" type="ORF">AArcS_2899</name>
</gene>
<organism evidence="1 2">
    <name type="scientific">Natranaeroarchaeum sulfidigenes</name>
    <dbReference type="NCBI Taxonomy" id="2784880"/>
    <lineage>
        <taxon>Archaea</taxon>
        <taxon>Methanobacteriati</taxon>
        <taxon>Methanobacteriota</taxon>
        <taxon>Stenosarchaea group</taxon>
        <taxon>Halobacteria</taxon>
        <taxon>Halobacteriales</taxon>
        <taxon>Natronoarchaeaceae</taxon>
        <taxon>Natranaeroarchaeum</taxon>
    </lineage>
</organism>
<evidence type="ECO:0000313" key="2">
    <source>
        <dbReference type="Proteomes" id="UP000663586"/>
    </source>
</evidence>
<reference evidence="1" key="1">
    <citation type="submission" date="2020-11" db="EMBL/GenBank/DDBJ databases">
        <title>Carbohydrate-dependent, anaerobic sulfur respiration: A novel catabolism in halophilic archaea.</title>
        <authorList>
            <person name="Sorokin D.Y."/>
            <person name="Messina E."/>
            <person name="Smedile F."/>
            <person name="La Cono V."/>
            <person name="Hallsworth J.E."/>
            <person name="Yakimov M.M."/>
        </authorList>
    </citation>
    <scope>NUCLEOTIDE SEQUENCE</scope>
    <source>
        <strain evidence="1">AArc-S</strain>
    </source>
</reference>